<dbReference type="Proteomes" id="UP000799772">
    <property type="component" value="Unassembled WGS sequence"/>
</dbReference>
<dbReference type="OrthoDB" id="3946646at2759"/>
<comment type="caution">
    <text evidence="1">The sequence shown here is derived from an EMBL/GenBank/DDBJ whole genome shotgun (WGS) entry which is preliminary data.</text>
</comment>
<evidence type="ECO:0000313" key="1">
    <source>
        <dbReference type="EMBL" id="KAF2096982.1"/>
    </source>
</evidence>
<keyword evidence="2" id="KW-1185">Reference proteome</keyword>
<proteinExistence type="predicted"/>
<sequence length="358" mass="41663">MSFHLPYRGLPQELLDQIYEELLCPPAGVEIASMCYIKRFQKQHRRRIPQLPRNQFPTCLPIHSFSTPLGRLPQPVQQQKAIKFESVRNKRLHYPESYDALRCVVPVETAIFRTSRKMSAAALDLFYSKNVFDFHAVDIVDTLLLLGRIPLQHRSKVKNIRLIGTFPMIDLLKCGKIIALLPSLVRVEVPMGDVRAQYIYGEQGFDNNFNFSNRDRARALETYLMIKTWKMLILRKSQQEFRFTYTLHYPDQDSERTFRLISKFREIEVSRYRVRGPHGIQQSSGKNLTADVQVTKGPTGEAHISIILRREQHESPNEEEATAELLQEIREKNARILEIHWVIETLKRTAQVASEIHA</sequence>
<dbReference type="EMBL" id="ML978128">
    <property type="protein sequence ID" value="KAF2096982.1"/>
    <property type="molecule type" value="Genomic_DNA"/>
</dbReference>
<organism evidence="1 2">
    <name type="scientific">Rhizodiscina lignyota</name>
    <dbReference type="NCBI Taxonomy" id="1504668"/>
    <lineage>
        <taxon>Eukaryota</taxon>
        <taxon>Fungi</taxon>
        <taxon>Dikarya</taxon>
        <taxon>Ascomycota</taxon>
        <taxon>Pezizomycotina</taxon>
        <taxon>Dothideomycetes</taxon>
        <taxon>Pleosporomycetidae</taxon>
        <taxon>Aulographales</taxon>
        <taxon>Rhizodiscinaceae</taxon>
        <taxon>Rhizodiscina</taxon>
    </lineage>
</organism>
<evidence type="ECO:0000313" key="2">
    <source>
        <dbReference type="Proteomes" id="UP000799772"/>
    </source>
</evidence>
<reference evidence="1" key="1">
    <citation type="journal article" date="2020" name="Stud. Mycol.">
        <title>101 Dothideomycetes genomes: a test case for predicting lifestyles and emergence of pathogens.</title>
        <authorList>
            <person name="Haridas S."/>
            <person name="Albert R."/>
            <person name="Binder M."/>
            <person name="Bloem J."/>
            <person name="Labutti K."/>
            <person name="Salamov A."/>
            <person name="Andreopoulos B."/>
            <person name="Baker S."/>
            <person name="Barry K."/>
            <person name="Bills G."/>
            <person name="Bluhm B."/>
            <person name="Cannon C."/>
            <person name="Castanera R."/>
            <person name="Culley D."/>
            <person name="Daum C."/>
            <person name="Ezra D."/>
            <person name="Gonzalez J."/>
            <person name="Henrissat B."/>
            <person name="Kuo A."/>
            <person name="Liang C."/>
            <person name="Lipzen A."/>
            <person name="Lutzoni F."/>
            <person name="Magnuson J."/>
            <person name="Mondo S."/>
            <person name="Nolan M."/>
            <person name="Ohm R."/>
            <person name="Pangilinan J."/>
            <person name="Park H.-J."/>
            <person name="Ramirez L."/>
            <person name="Alfaro M."/>
            <person name="Sun H."/>
            <person name="Tritt A."/>
            <person name="Yoshinaga Y."/>
            <person name="Zwiers L.-H."/>
            <person name="Turgeon B."/>
            <person name="Goodwin S."/>
            <person name="Spatafora J."/>
            <person name="Crous P."/>
            <person name="Grigoriev I."/>
        </authorList>
    </citation>
    <scope>NUCLEOTIDE SEQUENCE</scope>
    <source>
        <strain evidence="1">CBS 133067</strain>
    </source>
</reference>
<name>A0A9P4IC47_9PEZI</name>
<gene>
    <name evidence="1" type="ORF">NA57DRAFT_57593</name>
</gene>
<accession>A0A9P4IC47</accession>
<protein>
    <submittedName>
        <fullName evidence="1">Uncharacterized protein</fullName>
    </submittedName>
</protein>
<dbReference type="AlphaFoldDB" id="A0A9P4IC47"/>